<dbReference type="InterPro" id="IPR055348">
    <property type="entry name" value="DctQ"/>
</dbReference>
<evidence type="ECO:0000256" key="9">
    <source>
        <dbReference type="RuleBase" id="RU369079"/>
    </source>
</evidence>
<evidence type="ECO:0000313" key="11">
    <source>
        <dbReference type="EMBL" id="RCW99998.1"/>
    </source>
</evidence>
<comment type="subunit">
    <text evidence="9">The complex comprises the extracytoplasmic solute receptor protein and the two transmembrane proteins.</text>
</comment>
<evidence type="ECO:0000256" key="2">
    <source>
        <dbReference type="ARBA" id="ARBA00022448"/>
    </source>
</evidence>
<evidence type="ECO:0000256" key="4">
    <source>
        <dbReference type="ARBA" id="ARBA00022519"/>
    </source>
</evidence>
<dbReference type="PANTHER" id="PTHR35011">
    <property type="entry name" value="2,3-DIKETO-L-GULONATE TRAP TRANSPORTER SMALL PERMEASE PROTEIN YIAM"/>
    <property type="match status" value="1"/>
</dbReference>
<keyword evidence="5 9" id="KW-0812">Transmembrane</keyword>
<evidence type="ECO:0000256" key="3">
    <source>
        <dbReference type="ARBA" id="ARBA00022475"/>
    </source>
</evidence>
<dbReference type="EMBL" id="QPJQ01000024">
    <property type="protein sequence ID" value="RCW99998.1"/>
    <property type="molecule type" value="Genomic_DNA"/>
</dbReference>
<comment type="subcellular location">
    <subcellularLocation>
        <location evidence="1 9">Cell inner membrane</location>
        <topology evidence="1 9">Multi-pass membrane protein</topology>
    </subcellularLocation>
</comment>
<proteinExistence type="inferred from homology"/>
<feature type="domain" description="Tripartite ATP-independent periplasmic transporters DctQ component" evidence="10">
    <location>
        <begin position="47"/>
        <end position="173"/>
    </location>
</feature>
<feature type="transmembrane region" description="Helical" evidence="9">
    <location>
        <begin position="31"/>
        <end position="53"/>
    </location>
</feature>
<reference evidence="11 12" key="1">
    <citation type="submission" date="2018-07" db="EMBL/GenBank/DDBJ databases">
        <title>Genomic Encyclopedia of Type Strains, Phase III (KMG-III): the genomes of soil and plant-associated and newly described type strains.</title>
        <authorList>
            <person name="Whitman W."/>
        </authorList>
    </citation>
    <scope>NUCLEOTIDE SEQUENCE [LARGE SCALE GENOMIC DNA]</scope>
    <source>
        <strain evidence="11 12">CECT 7731</strain>
    </source>
</reference>
<comment type="caution">
    <text evidence="11">The sequence shown here is derived from an EMBL/GenBank/DDBJ whole genome shotgun (WGS) entry which is preliminary data.</text>
</comment>
<keyword evidence="2 9" id="KW-0813">Transport</keyword>
<feature type="transmembrane region" description="Helical" evidence="9">
    <location>
        <begin position="73"/>
        <end position="90"/>
    </location>
</feature>
<feature type="transmembrane region" description="Helical" evidence="9">
    <location>
        <begin position="110"/>
        <end position="130"/>
    </location>
</feature>
<feature type="transmembrane region" description="Helical" evidence="9">
    <location>
        <begin position="150"/>
        <end position="176"/>
    </location>
</feature>
<dbReference type="InterPro" id="IPR007387">
    <property type="entry name" value="TRAP_DctQ"/>
</dbReference>
<dbReference type="GO" id="GO:0015740">
    <property type="term" value="P:C4-dicarboxylate transport"/>
    <property type="evidence" value="ECO:0007669"/>
    <property type="project" value="TreeGrafter"/>
</dbReference>
<dbReference type="Pfam" id="PF04290">
    <property type="entry name" value="DctQ"/>
    <property type="match status" value="1"/>
</dbReference>
<organism evidence="11 12">
    <name type="scientific">Marinomonas foliarum</name>
    <dbReference type="NCBI Taxonomy" id="491950"/>
    <lineage>
        <taxon>Bacteria</taxon>
        <taxon>Pseudomonadati</taxon>
        <taxon>Pseudomonadota</taxon>
        <taxon>Gammaproteobacteria</taxon>
        <taxon>Oceanospirillales</taxon>
        <taxon>Oceanospirillaceae</taxon>
        <taxon>Marinomonas</taxon>
    </lineage>
</organism>
<protein>
    <recommendedName>
        <fullName evidence="9">TRAP transporter small permease protein</fullName>
    </recommendedName>
</protein>
<comment type="similarity">
    <text evidence="8 9">Belongs to the TRAP transporter small permease family.</text>
</comment>
<evidence type="ECO:0000256" key="6">
    <source>
        <dbReference type="ARBA" id="ARBA00022989"/>
    </source>
</evidence>
<evidence type="ECO:0000313" key="12">
    <source>
        <dbReference type="Proteomes" id="UP000253506"/>
    </source>
</evidence>
<evidence type="ECO:0000256" key="1">
    <source>
        <dbReference type="ARBA" id="ARBA00004429"/>
    </source>
</evidence>
<gene>
    <name evidence="11" type="ORF">DFP77_12418</name>
</gene>
<dbReference type="PANTHER" id="PTHR35011:SF2">
    <property type="entry name" value="2,3-DIKETO-L-GULONATE TRAP TRANSPORTER SMALL PERMEASE PROTEIN YIAM"/>
    <property type="match status" value="1"/>
</dbReference>
<dbReference type="Proteomes" id="UP000253506">
    <property type="component" value="Unassembled WGS sequence"/>
</dbReference>
<dbReference type="GO" id="GO:0022857">
    <property type="term" value="F:transmembrane transporter activity"/>
    <property type="evidence" value="ECO:0007669"/>
    <property type="project" value="UniProtKB-UniRule"/>
</dbReference>
<dbReference type="OrthoDB" id="9791324at2"/>
<evidence type="ECO:0000256" key="5">
    <source>
        <dbReference type="ARBA" id="ARBA00022692"/>
    </source>
</evidence>
<keyword evidence="7 9" id="KW-0472">Membrane</keyword>
<keyword evidence="3" id="KW-1003">Cell membrane</keyword>
<name>A0A368ZT98_9GAMM</name>
<evidence type="ECO:0000256" key="8">
    <source>
        <dbReference type="ARBA" id="ARBA00038436"/>
    </source>
</evidence>
<dbReference type="AlphaFoldDB" id="A0A368ZT98"/>
<accession>A0A368ZT98</accession>
<dbReference type="GO" id="GO:0005886">
    <property type="term" value="C:plasma membrane"/>
    <property type="evidence" value="ECO:0007669"/>
    <property type="project" value="UniProtKB-SubCell"/>
</dbReference>
<keyword evidence="4 9" id="KW-0997">Cell inner membrane</keyword>
<sequence length="191" mass="20974">MHDYTSKGSVKVSSGKLPGRLLCFSLTLRRCIYVVSAGIILISFSTMFLAIFANVFLRYLFDQGISWAYELPQLLFPWAVAAGMVLASTLKGNISIDSLVNALPASIQRIVLIMVNLIVGATCVSVLHYAMPVIKASKYTKLAETGLSQIYGYSSLVFAFSLIATISLLNIIDYLLSKESINRNPENNNYS</sequence>
<evidence type="ECO:0000256" key="7">
    <source>
        <dbReference type="ARBA" id="ARBA00023136"/>
    </source>
</evidence>
<keyword evidence="6 9" id="KW-1133">Transmembrane helix</keyword>
<evidence type="ECO:0000259" key="10">
    <source>
        <dbReference type="Pfam" id="PF04290"/>
    </source>
</evidence>
<dbReference type="RefSeq" id="WP_114412627.1">
    <property type="nucleotide sequence ID" value="NZ_QPJQ01000024.1"/>
</dbReference>
<comment type="function">
    <text evidence="9">Part of the tripartite ATP-independent periplasmic (TRAP) transport system.</text>
</comment>